<dbReference type="OrthoDB" id="363185at2759"/>
<comment type="similarity">
    <text evidence="5">Belongs to the purine/pyrimidine phosphoribosyltransferase family.</text>
</comment>
<proteinExistence type="inferred from homology"/>
<dbReference type="GO" id="GO:0003999">
    <property type="term" value="F:adenine phosphoribosyltransferase activity"/>
    <property type="evidence" value="ECO:0007669"/>
    <property type="project" value="UniProtKB-EC"/>
</dbReference>
<evidence type="ECO:0000256" key="8">
    <source>
        <dbReference type="ARBA" id="ARBA00017366"/>
    </source>
</evidence>
<comment type="subunit">
    <text evidence="6">Homodimer.</text>
</comment>
<evidence type="ECO:0000256" key="3">
    <source>
        <dbReference type="ARBA" id="ARBA00004496"/>
    </source>
</evidence>
<evidence type="ECO:0000256" key="7">
    <source>
        <dbReference type="ARBA" id="ARBA00011893"/>
    </source>
</evidence>
<evidence type="ECO:0000259" key="13">
    <source>
        <dbReference type="Pfam" id="PF00156"/>
    </source>
</evidence>
<evidence type="ECO:0000256" key="11">
    <source>
        <dbReference type="ARBA" id="ARBA00022679"/>
    </source>
</evidence>
<dbReference type="Gene3D" id="3.40.50.2020">
    <property type="match status" value="1"/>
</dbReference>
<evidence type="ECO:0000256" key="1">
    <source>
        <dbReference type="ARBA" id="ARBA00000868"/>
    </source>
</evidence>
<dbReference type="Pfam" id="PF00156">
    <property type="entry name" value="Pribosyltran"/>
    <property type="match status" value="1"/>
</dbReference>
<protein>
    <recommendedName>
        <fullName evidence="8">Adenine phosphoribosyltransferase</fullName>
        <ecNumber evidence="7">2.4.2.7</ecNumber>
    </recommendedName>
</protein>
<dbReference type="EMBL" id="GFXV01002717">
    <property type="protein sequence ID" value="MBW14522.1"/>
    <property type="molecule type" value="Transcribed_RNA"/>
</dbReference>
<keyword evidence="11 14" id="KW-0808">Transferase</keyword>
<organism evidence="14">
    <name type="scientific">Melanaphis sacchari</name>
    <dbReference type="NCBI Taxonomy" id="742174"/>
    <lineage>
        <taxon>Eukaryota</taxon>
        <taxon>Metazoa</taxon>
        <taxon>Ecdysozoa</taxon>
        <taxon>Arthropoda</taxon>
        <taxon>Hexapoda</taxon>
        <taxon>Insecta</taxon>
        <taxon>Pterygota</taxon>
        <taxon>Neoptera</taxon>
        <taxon>Paraneoptera</taxon>
        <taxon>Hemiptera</taxon>
        <taxon>Sternorrhyncha</taxon>
        <taxon>Aphidomorpha</taxon>
        <taxon>Aphidoidea</taxon>
        <taxon>Aphididae</taxon>
        <taxon>Aphidini</taxon>
        <taxon>Melanaphis</taxon>
    </lineage>
</organism>
<comment type="pathway">
    <text evidence="4">Purine metabolism; AMP biosynthesis via salvage pathway; AMP from adenine: step 1/1.</text>
</comment>
<evidence type="ECO:0000256" key="2">
    <source>
        <dbReference type="ARBA" id="ARBA00003968"/>
    </source>
</evidence>
<comment type="catalytic activity">
    <reaction evidence="1">
        <text>AMP + diphosphate = 5-phospho-alpha-D-ribose 1-diphosphate + adenine</text>
        <dbReference type="Rhea" id="RHEA:16609"/>
        <dbReference type="ChEBI" id="CHEBI:16708"/>
        <dbReference type="ChEBI" id="CHEBI:33019"/>
        <dbReference type="ChEBI" id="CHEBI:58017"/>
        <dbReference type="ChEBI" id="CHEBI:456215"/>
        <dbReference type="EC" id="2.4.2.7"/>
    </reaction>
</comment>
<dbReference type="AlphaFoldDB" id="A0A2H8TLH2"/>
<keyword evidence="12" id="KW-0660">Purine salvage</keyword>
<comment type="function">
    <text evidence="2">Catalyzes a salvage reaction resulting in the formation of AMP, that is energically less costly than de novo synthesis.</text>
</comment>
<dbReference type="SUPFAM" id="SSF53271">
    <property type="entry name" value="PRTase-like"/>
    <property type="match status" value="1"/>
</dbReference>
<evidence type="ECO:0000256" key="10">
    <source>
        <dbReference type="ARBA" id="ARBA00022676"/>
    </source>
</evidence>
<evidence type="ECO:0000256" key="5">
    <source>
        <dbReference type="ARBA" id="ARBA00008391"/>
    </source>
</evidence>
<dbReference type="GO" id="GO:0016208">
    <property type="term" value="F:AMP binding"/>
    <property type="evidence" value="ECO:0007669"/>
    <property type="project" value="TreeGrafter"/>
</dbReference>
<dbReference type="GO" id="GO:0005737">
    <property type="term" value="C:cytoplasm"/>
    <property type="evidence" value="ECO:0007669"/>
    <property type="project" value="UniProtKB-SubCell"/>
</dbReference>
<gene>
    <name evidence="14" type="primary">Aprt</name>
</gene>
<comment type="subcellular location">
    <subcellularLocation>
        <location evidence="3">Cytoplasm</location>
    </subcellularLocation>
</comment>
<feature type="domain" description="Phosphoribosyltransferase" evidence="13">
    <location>
        <begin position="44"/>
        <end position="161"/>
    </location>
</feature>
<evidence type="ECO:0000313" key="14">
    <source>
        <dbReference type="EMBL" id="MBW14522.1"/>
    </source>
</evidence>
<keyword evidence="10 14" id="KW-0328">Glycosyltransferase</keyword>
<accession>A0A2H8TLH2</accession>
<dbReference type="InterPro" id="IPR000836">
    <property type="entry name" value="PRTase_dom"/>
</dbReference>
<name>A0A2H8TLH2_9HEMI</name>
<dbReference type="CDD" id="cd06223">
    <property type="entry name" value="PRTases_typeI"/>
    <property type="match status" value="1"/>
</dbReference>
<sequence>MSNTSIEDDALALKGYIKSYPDFPLPGILFRDIFNAFQNIDGLKLLNNILKKYAIEIAGKVDCVAMLEARGFLLGTLMALYLNVPCVPVRKKGKLPGKVAQLEYSLEYAKDVLEVQVDVLKEGKRVLVIDDLLATGGTLDAAIQLLRKTGAEVVQAVVIMELCDLEARKKFDIPIKSFIQY</sequence>
<evidence type="ECO:0000256" key="6">
    <source>
        <dbReference type="ARBA" id="ARBA00011738"/>
    </source>
</evidence>
<dbReference type="UniPathway" id="UPA00588">
    <property type="reaction ID" value="UER00646"/>
</dbReference>
<dbReference type="NCBIfam" id="NF002636">
    <property type="entry name" value="PRK02304.1-5"/>
    <property type="match status" value="1"/>
</dbReference>
<evidence type="ECO:0000256" key="12">
    <source>
        <dbReference type="ARBA" id="ARBA00022726"/>
    </source>
</evidence>
<dbReference type="GO" id="GO:0002055">
    <property type="term" value="F:adenine binding"/>
    <property type="evidence" value="ECO:0007669"/>
    <property type="project" value="TreeGrafter"/>
</dbReference>
<dbReference type="GO" id="GO:0044209">
    <property type="term" value="P:AMP salvage"/>
    <property type="evidence" value="ECO:0007669"/>
    <property type="project" value="UniProtKB-UniPathway"/>
</dbReference>
<dbReference type="FunFam" id="3.40.50.2020:FF:000021">
    <property type="entry name" value="Adenine phosphoribosyltransferase"/>
    <property type="match status" value="1"/>
</dbReference>
<evidence type="ECO:0000256" key="9">
    <source>
        <dbReference type="ARBA" id="ARBA00022490"/>
    </source>
</evidence>
<dbReference type="EC" id="2.4.2.7" evidence="7"/>
<dbReference type="PANTHER" id="PTHR32315">
    <property type="entry name" value="ADENINE PHOSPHORIBOSYLTRANSFERASE"/>
    <property type="match status" value="1"/>
</dbReference>
<dbReference type="HAMAP" id="MF_00004">
    <property type="entry name" value="Aden_phosphoribosyltr"/>
    <property type="match status" value="1"/>
</dbReference>
<dbReference type="GO" id="GO:0006168">
    <property type="term" value="P:adenine salvage"/>
    <property type="evidence" value="ECO:0007669"/>
    <property type="project" value="InterPro"/>
</dbReference>
<reference evidence="14" key="1">
    <citation type="submission" date="2017-10" db="EMBL/GenBank/DDBJ databases">
        <title>Transcriptome Assembly of Sugarcane Aphid Adults.</title>
        <authorList>
            <person name="Scully E.D."/>
            <person name="Palmer N.A."/>
            <person name="Geib S.M."/>
            <person name="Sarath G."/>
            <person name="Sattler S.E."/>
        </authorList>
    </citation>
    <scope>NUCLEOTIDE SEQUENCE</scope>
    <source>
        <tissue evidence="14">Whole body</tissue>
    </source>
</reference>
<evidence type="ECO:0000256" key="4">
    <source>
        <dbReference type="ARBA" id="ARBA00004659"/>
    </source>
</evidence>
<dbReference type="GO" id="GO:0006166">
    <property type="term" value="P:purine ribonucleoside salvage"/>
    <property type="evidence" value="ECO:0007669"/>
    <property type="project" value="UniProtKB-KW"/>
</dbReference>
<dbReference type="InterPro" id="IPR005764">
    <property type="entry name" value="Ade_phspho_trans"/>
</dbReference>
<dbReference type="InterPro" id="IPR050054">
    <property type="entry name" value="UPRTase/APRTase"/>
</dbReference>
<dbReference type="InterPro" id="IPR029057">
    <property type="entry name" value="PRTase-like"/>
</dbReference>
<dbReference type="PANTHER" id="PTHR32315:SF3">
    <property type="entry name" value="ADENINE PHOSPHORIBOSYLTRANSFERASE"/>
    <property type="match status" value="1"/>
</dbReference>
<keyword evidence="9" id="KW-0963">Cytoplasm</keyword>